<dbReference type="InterPro" id="IPR018497">
    <property type="entry name" value="Peptidase_M13_C"/>
</dbReference>
<evidence type="ECO:0000256" key="4">
    <source>
        <dbReference type="ARBA" id="ARBA00022723"/>
    </source>
</evidence>
<dbReference type="PANTHER" id="PTHR11733">
    <property type="entry name" value="ZINC METALLOPROTEASE FAMILY M13 NEPRILYSIN-RELATED"/>
    <property type="match status" value="1"/>
</dbReference>
<dbReference type="Gene3D" id="3.40.390.10">
    <property type="entry name" value="Collagenase (Catalytic Domain)"/>
    <property type="match status" value="1"/>
</dbReference>
<dbReference type="Pfam" id="PF05649">
    <property type="entry name" value="Peptidase_M13_N"/>
    <property type="match status" value="1"/>
</dbReference>
<dbReference type="PRINTS" id="PR00786">
    <property type="entry name" value="NEPRILYSIN"/>
</dbReference>
<evidence type="ECO:0000256" key="3">
    <source>
        <dbReference type="ARBA" id="ARBA00022670"/>
    </source>
</evidence>
<dbReference type="PANTHER" id="PTHR11733:SF167">
    <property type="entry name" value="FI17812P1-RELATED"/>
    <property type="match status" value="1"/>
</dbReference>
<evidence type="ECO:0000256" key="7">
    <source>
        <dbReference type="ARBA" id="ARBA00023049"/>
    </source>
</evidence>
<evidence type="ECO:0000256" key="5">
    <source>
        <dbReference type="ARBA" id="ARBA00022801"/>
    </source>
</evidence>
<dbReference type="Pfam" id="PF01431">
    <property type="entry name" value="Peptidase_M13"/>
    <property type="match status" value="1"/>
</dbReference>
<evidence type="ECO:0000259" key="9">
    <source>
        <dbReference type="Pfam" id="PF05649"/>
    </source>
</evidence>
<keyword evidence="4" id="KW-0479">Metal-binding</keyword>
<evidence type="ECO:0000256" key="2">
    <source>
        <dbReference type="ARBA" id="ARBA00007357"/>
    </source>
</evidence>
<gene>
    <name evidence="10" type="ORF">GCM10025789_25800</name>
</gene>
<dbReference type="SUPFAM" id="SSF55486">
    <property type="entry name" value="Metalloproteases ('zincins'), catalytic domain"/>
    <property type="match status" value="1"/>
</dbReference>
<dbReference type="CDD" id="cd08662">
    <property type="entry name" value="M13"/>
    <property type="match status" value="1"/>
</dbReference>
<keyword evidence="7" id="KW-0482">Metalloprotease</keyword>
<comment type="cofactor">
    <cofactor evidence="1">
        <name>Zn(2+)</name>
        <dbReference type="ChEBI" id="CHEBI:29105"/>
    </cofactor>
</comment>
<name>A0ABP9FJD8_9ACTN</name>
<organism evidence="10 11">
    <name type="scientific">Tessaracoccus lubricantis</name>
    <dbReference type="NCBI Taxonomy" id="545543"/>
    <lineage>
        <taxon>Bacteria</taxon>
        <taxon>Bacillati</taxon>
        <taxon>Actinomycetota</taxon>
        <taxon>Actinomycetes</taxon>
        <taxon>Propionibacteriales</taxon>
        <taxon>Propionibacteriaceae</taxon>
        <taxon>Tessaracoccus</taxon>
    </lineage>
</organism>
<proteinExistence type="inferred from homology"/>
<dbReference type="Proteomes" id="UP001501521">
    <property type="component" value="Unassembled WGS sequence"/>
</dbReference>
<comment type="similarity">
    <text evidence="2">Belongs to the peptidase M13 family.</text>
</comment>
<keyword evidence="6" id="KW-0862">Zinc</keyword>
<evidence type="ECO:0000259" key="8">
    <source>
        <dbReference type="Pfam" id="PF01431"/>
    </source>
</evidence>
<protein>
    <submittedName>
        <fullName evidence="10">M13 family metallopeptidase</fullName>
    </submittedName>
</protein>
<keyword evidence="11" id="KW-1185">Reference proteome</keyword>
<sequence length="652" mass="72429">MAGMTAAIAHEHFDTAVRPQDDLFRHVNGTWLRTAPIEPDQSSAGGFMDLRNAAELDVRAIIEEQRSGDTSTDEGRIAALYASFMATDRIQELGIAPVRPILEAIDALDSPSALARHLGWSLRHGLSPLVHLYEESDPGDPSRYAVFASQGGLGLPDEAYYRLDEHAEIREKYLAHVTRVFELAGLDRPAEQAQAVLAVETEIASHHWDRVRCRDLRAMYNPTSLDDVIAATPGFDWDAYLDGAGIPREKVAEVIVSQPSFFEGVAPVMVSAPFGTWQSWARWKAISGLSAYLSDEFVEARFDFYERTLAGNEEQRPRWKRGVALVEGVLGEAVGRLYVERHFQPKKKAAMDALVANLMKAYENSISKLTWMTDETRAEALRKLSLFTPKIGYPVKWRDYSALPLSADDLVGNVLAANSFELDYTLERIGGPVDRDEWQMFPQTVNAYYHPLRNEIVFPAAILQPPFFNAEADDAVNYAAIGAVIGHEIGHGFDDKGSTCDGDGRLRDWWQPADREAFEALAKRLIDQYEGLVPEGIEGAGVNGELTVGENIGDLGGLGIAYDAWLLAGGDPQGEEVDGLTPAQRFFFGWAQAWRGKRRPEAMKVLLATDPHSPNEFRCNQIVRNLDAFYDAFGVGEGDALWLAREERVTIW</sequence>
<dbReference type="InterPro" id="IPR024079">
    <property type="entry name" value="MetalloPept_cat_dom_sf"/>
</dbReference>
<dbReference type="Gene3D" id="1.10.1380.10">
    <property type="entry name" value="Neutral endopeptidase , domain2"/>
    <property type="match status" value="1"/>
</dbReference>
<evidence type="ECO:0000313" key="11">
    <source>
        <dbReference type="Proteomes" id="UP001501521"/>
    </source>
</evidence>
<reference evidence="11" key="1">
    <citation type="journal article" date="2019" name="Int. J. Syst. Evol. Microbiol.">
        <title>The Global Catalogue of Microorganisms (GCM) 10K type strain sequencing project: providing services to taxonomists for standard genome sequencing and annotation.</title>
        <authorList>
            <consortium name="The Broad Institute Genomics Platform"/>
            <consortium name="The Broad Institute Genome Sequencing Center for Infectious Disease"/>
            <person name="Wu L."/>
            <person name="Ma J."/>
        </authorList>
    </citation>
    <scope>NUCLEOTIDE SEQUENCE [LARGE SCALE GENOMIC DNA]</scope>
    <source>
        <strain evidence="11">JCM 19125</strain>
    </source>
</reference>
<dbReference type="PROSITE" id="PS51885">
    <property type="entry name" value="NEPRILYSIN"/>
    <property type="match status" value="1"/>
</dbReference>
<keyword evidence="3" id="KW-0645">Protease</keyword>
<evidence type="ECO:0000256" key="1">
    <source>
        <dbReference type="ARBA" id="ARBA00001947"/>
    </source>
</evidence>
<evidence type="ECO:0000313" key="10">
    <source>
        <dbReference type="EMBL" id="GAA4905269.1"/>
    </source>
</evidence>
<feature type="domain" description="Peptidase M13 N-terminal" evidence="9">
    <location>
        <begin position="19"/>
        <end position="394"/>
    </location>
</feature>
<dbReference type="InterPro" id="IPR008753">
    <property type="entry name" value="Peptidase_M13_N"/>
</dbReference>
<dbReference type="EMBL" id="BAABLV010000036">
    <property type="protein sequence ID" value="GAA4905269.1"/>
    <property type="molecule type" value="Genomic_DNA"/>
</dbReference>
<feature type="domain" description="Peptidase M13 C-terminal" evidence="8">
    <location>
        <begin position="446"/>
        <end position="649"/>
    </location>
</feature>
<dbReference type="InterPro" id="IPR042089">
    <property type="entry name" value="Peptidase_M13_dom_2"/>
</dbReference>
<dbReference type="InterPro" id="IPR000718">
    <property type="entry name" value="Peptidase_M13"/>
</dbReference>
<keyword evidence="5" id="KW-0378">Hydrolase</keyword>
<accession>A0ABP9FJD8</accession>
<evidence type="ECO:0000256" key="6">
    <source>
        <dbReference type="ARBA" id="ARBA00022833"/>
    </source>
</evidence>
<comment type="caution">
    <text evidence="10">The sequence shown here is derived from an EMBL/GenBank/DDBJ whole genome shotgun (WGS) entry which is preliminary data.</text>
</comment>